<dbReference type="Proteomes" id="UP000568751">
    <property type="component" value="Unassembled WGS sequence"/>
</dbReference>
<dbReference type="Gene3D" id="3.40.50.1110">
    <property type="entry name" value="SGNH hydrolase"/>
    <property type="match status" value="1"/>
</dbReference>
<dbReference type="Pfam" id="PF00657">
    <property type="entry name" value="Lipase_GDSL"/>
    <property type="match status" value="1"/>
</dbReference>
<comment type="caution">
    <text evidence="2">The sequence shown here is derived from an EMBL/GenBank/DDBJ whole genome shotgun (WGS) entry which is preliminary data.</text>
</comment>
<evidence type="ECO:0000313" key="3">
    <source>
        <dbReference type="Proteomes" id="UP000568751"/>
    </source>
</evidence>
<evidence type="ECO:0000313" key="2">
    <source>
        <dbReference type="EMBL" id="NYT28347.1"/>
    </source>
</evidence>
<dbReference type="SUPFAM" id="SSF52266">
    <property type="entry name" value="SGNH hydrolase"/>
    <property type="match status" value="1"/>
</dbReference>
<dbReference type="GO" id="GO:0016788">
    <property type="term" value="F:hydrolase activity, acting on ester bonds"/>
    <property type="evidence" value="ECO:0007669"/>
    <property type="project" value="InterPro"/>
</dbReference>
<sequence length="357" mass="40533">MSDQGNLLAIFSYAPHFQNIHMTTPPSSHNGRAFTNKLLAVEYLAKHYKIDLSPAWNYKKSNTDIQASIHKNKSYANTIAAIVSNSNFQEMDKNSDLRKEAEFLIETLLDKVHSTTLDGNNYAIANTTIASDYDGFFNVLFNALSLPHQIAKYKKHGDKSDIEKTLFVIMTGGNDIFNITLDQSLSVYDKKVAVSNLIPIIVNSIHELQTLGAKKILIPGLPDIGNAPAFYNKPFEQLISELSKHFNEELSKSIHQNFSKKQVKWLPIEPWLSNLENNWKPSQLKHKACVSDISNQYIDWKKLFIQQELDVKFVGNCTQQALDNGEYFYYDSVHGTNAVYEKLGKLLIQTTSKFFSQ</sequence>
<gene>
    <name evidence="2" type="ORF">H0A76_11035</name>
</gene>
<reference evidence="2 3" key="1">
    <citation type="submission" date="2020-05" db="EMBL/GenBank/DDBJ databases">
        <title>Horizontal transmission and recombination maintain forever young bacterial symbiont genomes.</title>
        <authorList>
            <person name="Russell S.L."/>
            <person name="Pepper-Tunick E."/>
            <person name="Svedberg J."/>
            <person name="Byrne A."/>
            <person name="Ruelas Castillo J."/>
            <person name="Vollmers C."/>
            <person name="Beinart R.A."/>
            <person name="Corbett-Detig R."/>
        </authorList>
    </citation>
    <scope>NUCLEOTIDE SEQUENCE [LARGE SCALE GENOMIC DNA]</scope>
    <source>
        <strain evidence="2">455</strain>
    </source>
</reference>
<dbReference type="InterPro" id="IPR001087">
    <property type="entry name" value="GDSL"/>
</dbReference>
<organism evidence="2 3">
    <name type="scientific">Candidatus Thiodubiliella endoseptemdiera</name>
    <dbReference type="NCBI Taxonomy" id="2738886"/>
    <lineage>
        <taxon>Bacteria</taxon>
        <taxon>Pseudomonadati</taxon>
        <taxon>Pseudomonadota</taxon>
        <taxon>Gammaproteobacteria</taxon>
        <taxon>Candidatus Pseudothioglobaceae</taxon>
        <taxon>Candidatus Thiodubiliella</taxon>
    </lineage>
</organism>
<dbReference type="AlphaFoldDB" id="A0A853F4P0"/>
<dbReference type="PANTHER" id="PTHR45648">
    <property type="entry name" value="GDSL LIPASE/ACYLHYDROLASE FAMILY PROTEIN (AFU_ORTHOLOGUE AFUA_4G14700)"/>
    <property type="match status" value="1"/>
</dbReference>
<protein>
    <recommendedName>
        <fullName evidence="4">SGNH hydrolase-type esterase domain-containing protein</fullName>
    </recommendedName>
</protein>
<dbReference type="PANTHER" id="PTHR45648:SF22">
    <property type="entry name" value="GDSL LIPASE_ACYLHYDROLASE FAMILY PROTEIN (AFU_ORTHOLOGUE AFUA_4G14700)"/>
    <property type="match status" value="1"/>
</dbReference>
<keyword evidence="1" id="KW-0378">Hydrolase</keyword>
<evidence type="ECO:0000256" key="1">
    <source>
        <dbReference type="ARBA" id="ARBA00022801"/>
    </source>
</evidence>
<proteinExistence type="predicted"/>
<evidence type="ECO:0008006" key="4">
    <source>
        <dbReference type="Google" id="ProtNLM"/>
    </source>
</evidence>
<dbReference type="InterPro" id="IPR051058">
    <property type="entry name" value="GDSL_Est/Lipase"/>
</dbReference>
<name>A0A853F4P0_9GAMM</name>
<dbReference type="InterPro" id="IPR036514">
    <property type="entry name" value="SGNH_hydro_sf"/>
</dbReference>
<dbReference type="EMBL" id="JACCHT010000002">
    <property type="protein sequence ID" value="NYT28347.1"/>
    <property type="molecule type" value="Genomic_DNA"/>
</dbReference>
<accession>A0A853F4P0</accession>